<feature type="region of interest" description="Disordered" evidence="1">
    <location>
        <begin position="100"/>
        <end position="119"/>
    </location>
</feature>
<dbReference type="AlphaFoldDB" id="A0A9P7F4M3"/>
<feature type="domain" description="DUF6699" evidence="2">
    <location>
        <begin position="221"/>
        <end position="352"/>
    </location>
</feature>
<proteinExistence type="predicted"/>
<name>A0A9P7F4M3_9AGAM</name>
<dbReference type="GeneID" id="64700023"/>
<evidence type="ECO:0000256" key="1">
    <source>
        <dbReference type="SAM" id="MobiDB-lite"/>
    </source>
</evidence>
<dbReference type="RefSeq" id="XP_041291361.1">
    <property type="nucleotide sequence ID" value="XM_041437764.1"/>
</dbReference>
<keyword evidence="4" id="KW-1185">Reference proteome</keyword>
<comment type="caution">
    <text evidence="3">The sequence shown here is derived from an EMBL/GenBank/DDBJ whole genome shotgun (WGS) entry which is preliminary data.</text>
</comment>
<dbReference type="Pfam" id="PF20415">
    <property type="entry name" value="DUF6699"/>
    <property type="match status" value="1"/>
</dbReference>
<dbReference type="Proteomes" id="UP000823399">
    <property type="component" value="Unassembled WGS sequence"/>
</dbReference>
<evidence type="ECO:0000259" key="2">
    <source>
        <dbReference type="Pfam" id="PF20415"/>
    </source>
</evidence>
<dbReference type="EMBL" id="JABBWM010000037">
    <property type="protein sequence ID" value="KAG2105805.1"/>
    <property type="molecule type" value="Genomic_DNA"/>
</dbReference>
<evidence type="ECO:0000313" key="4">
    <source>
        <dbReference type="Proteomes" id="UP000823399"/>
    </source>
</evidence>
<evidence type="ECO:0000313" key="3">
    <source>
        <dbReference type="EMBL" id="KAG2105805.1"/>
    </source>
</evidence>
<sequence>MYNDMPPLVDADTNMRPQANIPPPAGATTFTMAGQPPPQYAFAGQGWNAPMPQAHYPPFQAATQDDWARWAQYWQAQGAPPASPNMPSPYVPHLPMNPQTAQHDHFRRRSNSAPPAGFSNIQQQAAPWMWSARPPIQTFPSASSYPPASAVSETQSLSTAYLPPYWPGERPKSWRHGFKFKSGISSLLFRRKSVSRPPDPSTDSARLKIDSILRDDKDIILDLRRSQHSIIIRELRRPVVANDLMRPCTNPPTVFMRIYHSRLPWYIDVVPSGNGSYITLGDVFMHICQSLARPIRHEDYYNDELDADDREELKQVWLERCGSKKERMEGVKQVDFLREKYMFLGLTRGKNGMWQLSTGKEYS</sequence>
<protein>
    <recommendedName>
        <fullName evidence="2">DUF6699 domain-containing protein</fullName>
    </recommendedName>
</protein>
<reference evidence="3" key="1">
    <citation type="journal article" date="2020" name="New Phytol.">
        <title>Comparative genomics reveals dynamic genome evolution in host specialist ectomycorrhizal fungi.</title>
        <authorList>
            <person name="Lofgren L.A."/>
            <person name="Nguyen N.H."/>
            <person name="Vilgalys R."/>
            <person name="Ruytinx J."/>
            <person name="Liao H.L."/>
            <person name="Branco S."/>
            <person name="Kuo A."/>
            <person name="LaButti K."/>
            <person name="Lipzen A."/>
            <person name="Andreopoulos W."/>
            <person name="Pangilinan J."/>
            <person name="Riley R."/>
            <person name="Hundley H."/>
            <person name="Na H."/>
            <person name="Barry K."/>
            <person name="Grigoriev I.V."/>
            <person name="Stajich J.E."/>
            <person name="Kennedy P.G."/>
        </authorList>
    </citation>
    <scope>NUCLEOTIDE SEQUENCE</scope>
    <source>
        <strain evidence="3">FC423</strain>
    </source>
</reference>
<gene>
    <name evidence="3" type="ORF">F5147DRAFT_701989</name>
</gene>
<organism evidence="3 4">
    <name type="scientific">Suillus discolor</name>
    <dbReference type="NCBI Taxonomy" id="1912936"/>
    <lineage>
        <taxon>Eukaryota</taxon>
        <taxon>Fungi</taxon>
        <taxon>Dikarya</taxon>
        <taxon>Basidiomycota</taxon>
        <taxon>Agaricomycotina</taxon>
        <taxon>Agaricomycetes</taxon>
        <taxon>Agaricomycetidae</taxon>
        <taxon>Boletales</taxon>
        <taxon>Suillineae</taxon>
        <taxon>Suillaceae</taxon>
        <taxon>Suillus</taxon>
    </lineage>
</organism>
<dbReference type="OrthoDB" id="3265169at2759"/>
<dbReference type="InterPro" id="IPR046522">
    <property type="entry name" value="DUF6699"/>
</dbReference>
<accession>A0A9P7F4M3</accession>